<name>A0A2Z5ZCS5_9CAUD</name>
<evidence type="ECO:0000313" key="2">
    <source>
        <dbReference type="Proteomes" id="UP000250157"/>
    </source>
</evidence>
<dbReference type="KEGG" id="vg:65108424"/>
<dbReference type="RefSeq" id="YP_010090932.1">
    <property type="nucleotide sequence ID" value="NC_055721.1"/>
</dbReference>
<evidence type="ECO:0000313" key="1">
    <source>
        <dbReference type="EMBL" id="BBC78285.1"/>
    </source>
</evidence>
<accession>A0A2Z5ZCS5</accession>
<protein>
    <submittedName>
        <fullName evidence="1">Uncharacterized protein</fullName>
    </submittedName>
</protein>
<reference evidence="1 2" key="1">
    <citation type="submission" date="2018-02" db="EMBL/GenBank/DDBJ databases">
        <title>Full genome sequencing of a novel polyvalent bacteriophage as one of T4-Family member.</title>
        <authorList>
            <person name="Kawasaki T."/>
            <person name="Saad A.M."/>
            <person name="Yamada T."/>
        </authorList>
    </citation>
    <scope>NUCLEOTIDE SEQUENCE [LARGE SCALE GENOMIC DNA]</scope>
    <source>
        <strain evidence="1 2">EcS1</strain>
    </source>
</reference>
<organism evidence="1 2">
    <name type="scientific">Escherichia phage EcS1</name>
    <dbReference type="NCBI Taxonomy" id="2083276"/>
    <lineage>
        <taxon>Viruses</taxon>
        <taxon>Duplodnaviria</taxon>
        <taxon>Heunggongvirae</taxon>
        <taxon>Uroviricota</taxon>
        <taxon>Caudoviricetes</taxon>
        <taxon>Pantevenvirales</taxon>
        <taxon>Straboviridae</taxon>
        <taxon>Tevenvirinae</taxon>
        <taxon>Kagamiyamavirus</taxon>
        <taxon>Kagamiyamavirus ecs1</taxon>
    </lineage>
</organism>
<dbReference type="Proteomes" id="UP000250157">
    <property type="component" value="Segment"/>
</dbReference>
<sequence>MCDYLEDISELYDLIEEIEERKCFIFVVHHNEDGVALDIRDYDTEETVDGGHFTHKSVFKYVEENYL</sequence>
<proteinExistence type="predicted"/>
<dbReference type="GeneID" id="65108424"/>
<keyword evidence="2" id="KW-1185">Reference proteome</keyword>
<dbReference type="EMBL" id="LC371242">
    <property type="protein sequence ID" value="BBC78285.1"/>
    <property type="molecule type" value="Genomic_DNA"/>
</dbReference>